<dbReference type="Proteomes" id="UP001358586">
    <property type="component" value="Chromosome 8"/>
</dbReference>
<dbReference type="PROSITE" id="PS51257">
    <property type="entry name" value="PROKAR_LIPOPROTEIN"/>
    <property type="match status" value="1"/>
</dbReference>
<sequence length="75" mass="7752">MSRHRLCFGASILSHCSDISTLLVVTSVLSCLCCTGGLNAGKTVTVSDWGAGAVGSRVGVSVWDAGLAMDSRRNH</sequence>
<protein>
    <submittedName>
        <fullName evidence="2">Uncharacterized protein</fullName>
    </submittedName>
</protein>
<feature type="chain" id="PRO_5046222838" evidence="1">
    <location>
        <begin position="41"/>
        <end position="75"/>
    </location>
</feature>
<keyword evidence="3" id="KW-1185">Reference proteome</keyword>
<keyword evidence="1" id="KW-0732">Signal</keyword>
<comment type="caution">
    <text evidence="2">The sequence shown here is derived from an EMBL/GenBank/DDBJ whole genome shotgun (WGS) entry which is preliminary data.</text>
</comment>
<reference evidence="2 3" key="1">
    <citation type="submission" date="2023-03" db="EMBL/GenBank/DDBJ databases">
        <title>WGS of Gossypium arboreum.</title>
        <authorList>
            <person name="Yu D."/>
        </authorList>
    </citation>
    <scope>NUCLEOTIDE SEQUENCE [LARGE SCALE GENOMIC DNA]</scope>
    <source>
        <tissue evidence="2">Leaf</tissue>
    </source>
</reference>
<name>A0ABR0P3V7_GOSAR</name>
<feature type="signal peptide" evidence="1">
    <location>
        <begin position="1"/>
        <end position="40"/>
    </location>
</feature>
<accession>A0ABR0P3V7</accession>
<organism evidence="2 3">
    <name type="scientific">Gossypium arboreum</name>
    <name type="common">Tree cotton</name>
    <name type="synonym">Gossypium nanking</name>
    <dbReference type="NCBI Taxonomy" id="29729"/>
    <lineage>
        <taxon>Eukaryota</taxon>
        <taxon>Viridiplantae</taxon>
        <taxon>Streptophyta</taxon>
        <taxon>Embryophyta</taxon>
        <taxon>Tracheophyta</taxon>
        <taxon>Spermatophyta</taxon>
        <taxon>Magnoliopsida</taxon>
        <taxon>eudicotyledons</taxon>
        <taxon>Gunneridae</taxon>
        <taxon>Pentapetalae</taxon>
        <taxon>rosids</taxon>
        <taxon>malvids</taxon>
        <taxon>Malvales</taxon>
        <taxon>Malvaceae</taxon>
        <taxon>Malvoideae</taxon>
        <taxon>Gossypium</taxon>
    </lineage>
</organism>
<evidence type="ECO:0000313" key="3">
    <source>
        <dbReference type="Proteomes" id="UP001358586"/>
    </source>
</evidence>
<gene>
    <name evidence="2" type="ORF">PVK06_027872</name>
</gene>
<evidence type="ECO:0000313" key="2">
    <source>
        <dbReference type="EMBL" id="KAK5812442.1"/>
    </source>
</evidence>
<proteinExistence type="predicted"/>
<evidence type="ECO:0000256" key="1">
    <source>
        <dbReference type="SAM" id="SignalP"/>
    </source>
</evidence>
<dbReference type="EMBL" id="JARKNE010000008">
    <property type="protein sequence ID" value="KAK5812442.1"/>
    <property type="molecule type" value="Genomic_DNA"/>
</dbReference>